<evidence type="ECO:0000256" key="4">
    <source>
        <dbReference type="ARBA" id="ARBA00022824"/>
    </source>
</evidence>
<keyword evidence="4" id="KW-0256">Endoplasmic reticulum</keyword>
<evidence type="ECO:0000256" key="3">
    <source>
        <dbReference type="ARBA" id="ARBA00022801"/>
    </source>
</evidence>
<evidence type="ECO:0000256" key="5">
    <source>
        <dbReference type="ARBA" id="ARBA00022989"/>
    </source>
</evidence>
<keyword evidence="6" id="KW-0443">Lipid metabolism</keyword>
<dbReference type="GO" id="GO:0019915">
    <property type="term" value="P:lipid storage"/>
    <property type="evidence" value="ECO:0007669"/>
    <property type="project" value="InterPro"/>
</dbReference>
<reference evidence="10" key="1">
    <citation type="submission" date="2022-11" db="UniProtKB">
        <authorList>
            <consortium name="WormBaseParasite"/>
        </authorList>
    </citation>
    <scope>IDENTIFICATION</scope>
</reference>
<evidence type="ECO:0000256" key="8">
    <source>
        <dbReference type="SAM" id="Phobius"/>
    </source>
</evidence>
<evidence type="ECO:0000256" key="7">
    <source>
        <dbReference type="ARBA" id="ARBA00023136"/>
    </source>
</evidence>
<dbReference type="WBParaSite" id="nRc.2.0.1.t32033-RA">
    <property type="protein sequence ID" value="nRc.2.0.1.t32033-RA"/>
    <property type="gene ID" value="nRc.2.0.1.g32033"/>
</dbReference>
<dbReference type="InterPro" id="IPR019388">
    <property type="entry name" value="FIT"/>
</dbReference>
<dbReference type="GO" id="GO:0010945">
    <property type="term" value="F:coenzyme A diphosphatase activity"/>
    <property type="evidence" value="ECO:0007669"/>
    <property type="project" value="InterPro"/>
</dbReference>
<evidence type="ECO:0000313" key="10">
    <source>
        <dbReference type="WBParaSite" id="nRc.2.0.1.t32033-RA"/>
    </source>
</evidence>
<dbReference type="GO" id="GO:0034389">
    <property type="term" value="P:lipid droplet organization"/>
    <property type="evidence" value="ECO:0007669"/>
    <property type="project" value="TreeGrafter"/>
</dbReference>
<keyword evidence="9" id="KW-1185">Reference proteome</keyword>
<evidence type="ECO:0000256" key="6">
    <source>
        <dbReference type="ARBA" id="ARBA00023098"/>
    </source>
</evidence>
<organism evidence="9 10">
    <name type="scientific">Romanomermis culicivorax</name>
    <name type="common">Nematode worm</name>
    <dbReference type="NCBI Taxonomy" id="13658"/>
    <lineage>
        <taxon>Eukaryota</taxon>
        <taxon>Metazoa</taxon>
        <taxon>Ecdysozoa</taxon>
        <taxon>Nematoda</taxon>
        <taxon>Enoplea</taxon>
        <taxon>Dorylaimia</taxon>
        <taxon>Mermithida</taxon>
        <taxon>Mermithoidea</taxon>
        <taxon>Mermithidae</taxon>
        <taxon>Romanomermis</taxon>
    </lineage>
</organism>
<dbReference type="Proteomes" id="UP000887565">
    <property type="component" value="Unplaced"/>
</dbReference>
<dbReference type="Pfam" id="PF10261">
    <property type="entry name" value="FIT"/>
    <property type="match status" value="1"/>
</dbReference>
<dbReference type="GO" id="GO:0005789">
    <property type="term" value="C:endoplasmic reticulum membrane"/>
    <property type="evidence" value="ECO:0007669"/>
    <property type="project" value="UniProtKB-SubCell"/>
</dbReference>
<protein>
    <submittedName>
        <fullName evidence="10">Uncharacterized protein</fullName>
    </submittedName>
</protein>
<keyword evidence="5 8" id="KW-1133">Transmembrane helix</keyword>
<name>A0A915K2I1_ROMCU</name>
<evidence type="ECO:0000256" key="2">
    <source>
        <dbReference type="ARBA" id="ARBA00022692"/>
    </source>
</evidence>
<evidence type="ECO:0000313" key="9">
    <source>
        <dbReference type="Proteomes" id="UP000887565"/>
    </source>
</evidence>
<keyword evidence="2 8" id="KW-0812">Transmembrane</keyword>
<proteinExistence type="predicted"/>
<evidence type="ECO:0000256" key="1">
    <source>
        <dbReference type="ARBA" id="ARBA00004477"/>
    </source>
</evidence>
<dbReference type="GO" id="GO:0008654">
    <property type="term" value="P:phospholipid biosynthetic process"/>
    <property type="evidence" value="ECO:0007669"/>
    <property type="project" value="TreeGrafter"/>
</dbReference>
<accession>A0A915K2I1</accession>
<keyword evidence="7 8" id="KW-0472">Membrane</keyword>
<feature type="transmembrane region" description="Helical" evidence="8">
    <location>
        <begin position="114"/>
        <end position="132"/>
    </location>
</feature>
<comment type="subcellular location">
    <subcellularLocation>
        <location evidence="1">Endoplasmic reticulum membrane</location>
        <topology evidence="1">Multi-pass membrane protein</topology>
    </subcellularLocation>
</comment>
<dbReference type="PANTHER" id="PTHR23129">
    <property type="entry name" value="ACYL-COENZYME A DIPHOSPHATASE FITM2"/>
    <property type="match status" value="1"/>
</dbReference>
<sequence>MKLIFLEIFALSGHVFLLVYICLLNAEEASVFRNWYRIRQIVDENLAAAENADLQPSVSLANLSRDQLITIRRDFELYVCRIEWNFVLITALNLVWDVCFLVTVFYYHTAAQKFLAFGLAVFSWFITYRLWYKCENASPGLPGHSVIKYNERPDLLTIKK</sequence>
<keyword evidence="3" id="KW-0378">Hydrolase</keyword>
<dbReference type="PANTHER" id="PTHR23129:SF0">
    <property type="entry name" value="ACYL-COENZYME A DIPHOSPHATASE FITM2"/>
    <property type="match status" value="1"/>
</dbReference>
<feature type="transmembrane region" description="Helical" evidence="8">
    <location>
        <begin position="84"/>
        <end position="107"/>
    </location>
</feature>
<dbReference type="AlphaFoldDB" id="A0A915K2I1"/>